<dbReference type="OrthoDB" id="21216at2759"/>
<keyword evidence="10" id="KW-1185">Reference proteome</keyword>
<evidence type="ECO:0000256" key="5">
    <source>
        <dbReference type="ARBA" id="ARBA00023159"/>
    </source>
</evidence>
<keyword evidence="4" id="KW-0805">Transcription regulation</keyword>
<evidence type="ECO:0000313" key="9">
    <source>
        <dbReference type="EMBL" id="TNN77996.1"/>
    </source>
</evidence>
<evidence type="ECO:0000256" key="1">
    <source>
        <dbReference type="ARBA" id="ARBA00004123"/>
    </source>
</evidence>
<organism evidence="9 10">
    <name type="scientific">Liparis tanakae</name>
    <name type="common">Tanaka's snailfish</name>
    <dbReference type="NCBI Taxonomy" id="230148"/>
    <lineage>
        <taxon>Eukaryota</taxon>
        <taxon>Metazoa</taxon>
        <taxon>Chordata</taxon>
        <taxon>Craniata</taxon>
        <taxon>Vertebrata</taxon>
        <taxon>Euteleostomi</taxon>
        <taxon>Actinopterygii</taxon>
        <taxon>Neopterygii</taxon>
        <taxon>Teleostei</taxon>
        <taxon>Neoteleostei</taxon>
        <taxon>Acanthomorphata</taxon>
        <taxon>Eupercaria</taxon>
        <taxon>Perciformes</taxon>
        <taxon>Cottioidei</taxon>
        <taxon>Cottales</taxon>
        <taxon>Liparidae</taxon>
        <taxon>Liparis</taxon>
    </lineage>
</organism>
<proteinExistence type="inferred from homology"/>
<keyword evidence="7" id="KW-0539">Nucleus</keyword>
<keyword evidence="6" id="KW-0804">Transcription</keyword>
<sequence length="112" mass="12137">MAPSCAALGESLRLCFVLEIWKACFTGLIESPEGTEELKCTAFTFLKFPQVLLRLKTYPQNDKGQTVDADDSKSPEGLLGILGHMSGKSLDLLLAAAVATGKLKSFARKFIK</sequence>
<dbReference type="AlphaFoldDB" id="A0A4Z2IJE1"/>
<gene>
    <name evidence="9" type="primary">med24_0</name>
    <name evidence="9" type="ORF">EYF80_011749</name>
</gene>
<comment type="subcellular location">
    <subcellularLocation>
        <location evidence="1">Nucleus</location>
    </subcellularLocation>
</comment>
<comment type="similarity">
    <text evidence="2">Belongs to the Mediator complex subunit 24 family.</text>
</comment>
<dbReference type="Pfam" id="PF11277">
    <property type="entry name" value="Med24_N"/>
    <property type="match status" value="2"/>
</dbReference>
<evidence type="ECO:0000313" key="10">
    <source>
        <dbReference type="Proteomes" id="UP000314294"/>
    </source>
</evidence>
<dbReference type="InterPro" id="IPR021429">
    <property type="entry name" value="Mediator_Med24"/>
</dbReference>
<evidence type="ECO:0000256" key="8">
    <source>
        <dbReference type="ARBA" id="ARBA00031960"/>
    </source>
</evidence>
<evidence type="ECO:0000256" key="3">
    <source>
        <dbReference type="ARBA" id="ARBA00019693"/>
    </source>
</evidence>
<dbReference type="Proteomes" id="UP000314294">
    <property type="component" value="Unassembled WGS sequence"/>
</dbReference>
<name>A0A4Z2IJE1_9TELE</name>
<protein>
    <recommendedName>
        <fullName evidence="3">Mediator of RNA polymerase II transcription subunit 24</fullName>
    </recommendedName>
    <alternativeName>
        <fullName evidence="8">Mediator complex subunit 24</fullName>
    </alternativeName>
</protein>
<evidence type="ECO:0000256" key="6">
    <source>
        <dbReference type="ARBA" id="ARBA00023163"/>
    </source>
</evidence>
<accession>A0A4Z2IJE1</accession>
<keyword evidence="5" id="KW-0010">Activator</keyword>
<dbReference type="PANTHER" id="PTHR12898:SF1">
    <property type="entry name" value="MEDIATOR OF RNA POLYMERASE II TRANSCRIPTION SUBUNIT 24"/>
    <property type="match status" value="1"/>
</dbReference>
<reference evidence="9 10" key="1">
    <citation type="submission" date="2019-03" db="EMBL/GenBank/DDBJ databases">
        <title>First draft genome of Liparis tanakae, snailfish: a comprehensive survey of snailfish specific genes.</title>
        <authorList>
            <person name="Kim W."/>
            <person name="Song I."/>
            <person name="Jeong J.-H."/>
            <person name="Kim D."/>
            <person name="Kim S."/>
            <person name="Ryu S."/>
            <person name="Song J.Y."/>
            <person name="Lee S.K."/>
        </authorList>
    </citation>
    <scope>NUCLEOTIDE SEQUENCE [LARGE SCALE GENOMIC DNA]</scope>
    <source>
        <tissue evidence="9">Muscle</tissue>
    </source>
</reference>
<evidence type="ECO:0000256" key="4">
    <source>
        <dbReference type="ARBA" id="ARBA00023015"/>
    </source>
</evidence>
<dbReference type="EMBL" id="SRLO01000077">
    <property type="protein sequence ID" value="TNN77996.1"/>
    <property type="molecule type" value="Genomic_DNA"/>
</dbReference>
<comment type="caution">
    <text evidence="9">The sequence shown here is derived from an EMBL/GenBank/DDBJ whole genome shotgun (WGS) entry which is preliminary data.</text>
</comment>
<dbReference type="GO" id="GO:0060261">
    <property type="term" value="P:positive regulation of transcription initiation by RNA polymerase II"/>
    <property type="evidence" value="ECO:0007669"/>
    <property type="project" value="TreeGrafter"/>
</dbReference>
<dbReference type="GO" id="GO:0016592">
    <property type="term" value="C:mediator complex"/>
    <property type="evidence" value="ECO:0007669"/>
    <property type="project" value="InterPro"/>
</dbReference>
<dbReference type="PANTHER" id="PTHR12898">
    <property type="entry name" value="MEDIATOR OF RNA POLYMERASE II TRANSCRIPTION SUBUNIT 24"/>
    <property type="match status" value="1"/>
</dbReference>
<evidence type="ECO:0000256" key="7">
    <source>
        <dbReference type="ARBA" id="ARBA00023242"/>
    </source>
</evidence>
<evidence type="ECO:0000256" key="2">
    <source>
        <dbReference type="ARBA" id="ARBA00007864"/>
    </source>
</evidence>
<dbReference type="GO" id="GO:0003712">
    <property type="term" value="F:transcription coregulator activity"/>
    <property type="evidence" value="ECO:0007669"/>
    <property type="project" value="TreeGrafter"/>
</dbReference>